<comment type="caution">
    <text evidence="3">The sequence shown here is derived from an EMBL/GenBank/DDBJ whole genome shotgun (WGS) entry which is preliminary data.</text>
</comment>
<keyword evidence="1" id="KW-0732">Signal</keyword>
<name>A0A978UJA1_ZIZJJ</name>
<feature type="domain" description="DUF4220" evidence="2">
    <location>
        <begin position="16"/>
        <end position="78"/>
    </location>
</feature>
<evidence type="ECO:0000259" key="2">
    <source>
        <dbReference type="Pfam" id="PF13968"/>
    </source>
</evidence>
<dbReference type="AlphaFoldDB" id="A0A978UJA1"/>
<organism evidence="3 4">
    <name type="scientific">Ziziphus jujuba var. spinosa</name>
    <dbReference type="NCBI Taxonomy" id="714518"/>
    <lineage>
        <taxon>Eukaryota</taxon>
        <taxon>Viridiplantae</taxon>
        <taxon>Streptophyta</taxon>
        <taxon>Embryophyta</taxon>
        <taxon>Tracheophyta</taxon>
        <taxon>Spermatophyta</taxon>
        <taxon>Magnoliopsida</taxon>
        <taxon>eudicotyledons</taxon>
        <taxon>Gunneridae</taxon>
        <taxon>Pentapetalae</taxon>
        <taxon>rosids</taxon>
        <taxon>fabids</taxon>
        <taxon>Rosales</taxon>
        <taxon>Rhamnaceae</taxon>
        <taxon>Paliureae</taxon>
        <taxon>Ziziphus</taxon>
    </lineage>
</organism>
<feature type="chain" id="PRO_5036787839" description="DUF4220 domain-containing protein" evidence="1">
    <location>
        <begin position="19"/>
        <end position="230"/>
    </location>
</feature>
<dbReference type="Pfam" id="PF13968">
    <property type="entry name" value="DUF4220"/>
    <property type="match status" value="1"/>
</dbReference>
<evidence type="ECO:0000256" key="1">
    <source>
        <dbReference type="SAM" id="SignalP"/>
    </source>
</evidence>
<dbReference type="EMBL" id="JAEACU010000011">
    <property type="protein sequence ID" value="KAH7514882.1"/>
    <property type="molecule type" value="Genomic_DNA"/>
</dbReference>
<evidence type="ECO:0000313" key="4">
    <source>
        <dbReference type="Proteomes" id="UP000813462"/>
    </source>
</evidence>
<proteinExistence type="predicted"/>
<accession>A0A978UJA1</accession>
<feature type="signal peptide" evidence="1">
    <location>
        <begin position="1"/>
        <end position="18"/>
    </location>
</feature>
<gene>
    <name evidence="3" type="ORF">FEM48_Zijuj11G0137500</name>
</gene>
<protein>
    <recommendedName>
        <fullName evidence="2">DUF4220 domain-containing protein</fullName>
    </recommendedName>
</protein>
<dbReference type="Proteomes" id="UP000813462">
    <property type="component" value="Unassembled WGS sequence"/>
</dbReference>
<dbReference type="InterPro" id="IPR025315">
    <property type="entry name" value="DUF4220"/>
</dbReference>
<reference evidence="3" key="1">
    <citation type="journal article" date="2021" name="Front. Plant Sci.">
        <title>Chromosome-Scale Genome Assembly for Chinese Sour Jujube and Insights Into Its Genome Evolution and Domestication Signature.</title>
        <authorList>
            <person name="Shen L.-Y."/>
            <person name="Luo H."/>
            <person name="Wang X.-L."/>
            <person name="Wang X.-M."/>
            <person name="Qiu X.-J."/>
            <person name="Liu H."/>
            <person name="Zhou S.-S."/>
            <person name="Jia K.-H."/>
            <person name="Nie S."/>
            <person name="Bao Y.-T."/>
            <person name="Zhang R.-G."/>
            <person name="Yun Q.-Z."/>
            <person name="Chai Y.-H."/>
            <person name="Lu J.-Y."/>
            <person name="Li Y."/>
            <person name="Zhao S.-W."/>
            <person name="Mao J.-F."/>
            <person name="Jia S.-G."/>
            <person name="Mao Y.-M."/>
        </authorList>
    </citation>
    <scope>NUCLEOTIDE SEQUENCE</scope>
    <source>
        <strain evidence="3">AT0</strain>
        <tissue evidence="3">Leaf</tissue>
    </source>
</reference>
<evidence type="ECO:0000313" key="3">
    <source>
        <dbReference type="EMBL" id="KAH7514882.1"/>
    </source>
</evidence>
<dbReference type="PANTHER" id="PTHR31325">
    <property type="entry name" value="OS01G0798800 PROTEIN-RELATED"/>
    <property type="match status" value="1"/>
</dbReference>
<sequence length="230" mass="26164">MGFMVNLSLRSLKPLLTADWIVAVTIGMINKVPSDPLRGHGNEDLYVLWASFLLLHLGGPDTITSFALEDNEFWLGSFHSRDTLTLEKIYDALFSKEKMKQLVVGSKTQPEGLVIRVDKDKFGGFEVSLTYALLIGAMGVDTISDRNGIKQLHRRKKKGKKNVQDDFRLSVYHLMMKPEMLAPILKGNWQLAFQDTFEETKEHLMNHQISDHIKACNEFMNVEGKLKLKV</sequence>